<evidence type="ECO:0000256" key="1">
    <source>
        <dbReference type="ARBA" id="ARBA00022612"/>
    </source>
</evidence>
<feature type="domain" description="Phage tail tape measure protein" evidence="2">
    <location>
        <begin position="99"/>
        <end position="284"/>
    </location>
</feature>
<evidence type="ECO:0000313" key="4">
    <source>
        <dbReference type="Proteomes" id="UP000289555"/>
    </source>
</evidence>
<evidence type="ECO:0000313" key="3">
    <source>
        <dbReference type="EMBL" id="BBI51111.1"/>
    </source>
</evidence>
<evidence type="ECO:0000259" key="2">
    <source>
        <dbReference type="Pfam" id="PF10145"/>
    </source>
</evidence>
<dbReference type="PANTHER" id="PTHR37813">
    <property type="entry name" value="FELS-2 PROPHAGE PROTEIN"/>
    <property type="match status" value="1"/>
</dbReference>
<sequence length="553" mass="55967">MADLERSVAIIFEGVDQMGAGVDSATKRLDSIVGSAQGVVDPIANATAGILKFEAALVAGGVAVTSLAVKMAGDFDAQFKEATTLVDDTGESLDKLRGDILAYGRDSTQSYEQINASVYGAISAGVEYTQSLDAVRQAEQLAVAGKGDLDSSLTVLVSTLNAYGDGMDQAERYSDLLFQTVRSGQTTLPELSASLAQVTKTASSGGVEFDVLSAAIATITASGAPTSQAITQIRAAISSIISPTQGALKYAEELGIEFGATALQSKGLEGVLREVEEATGGNVESMAKLFSGSEALNGALGLTGTGAQRFADNLDAMANSAGATEVAYAKMADTVENNNQRIANAFQSTLIAIGDPLLNEFGGIQQAIAAIFNSIGASVSDGQLQEFVGLIEGVMGSLEQSLLDVAEKLPEALEAADLSGFVGGFEAVRDAVAGLFDNADLSTAEGLVSVIETLGSGVKLLGEFTAGAIEQLVPFMETLAELVQWVTKLDPDMVALGGAIGGVSVAASGILAGLGGLVTLLKALGGSSGAVPVATRAVGGLLTNLGKFAGPGG</sequence>
<name>A0ABN5WVZ4_9GAMM</name>
<dbReference type="EMBL" id="AP019416">
    <property type="protein sequence ID" value="BBI51111.1"/>
    <property type="molecule type" value="Genomic_DNA"/>
</dbReference>
<reference evidence="4" key="1">
    <citation type="journal article" date="2019" name="Microbiol. Resour. Announc.">
        <title>Complete Genome Sequence of Halomonas olivaria, a Moderately Halophilic Bacterium Isolated from Olive Processing Effluents, Obtained by Nanopore Sequencing.</title>
        <authorList>
            <person name="Nagata S."/>
            <person name="Ii K.M."/>
            <person name="Tsukimi T."/>
            <person name="Miura M.C."/>
            <person name="Galipon J."/>
            <person name="Arakawa K."/>
        </authorList>
    </citation>
    <scope>NUCLEOTIDE SEQUENCE [LARGE SCALE GENOMIC DNA]</scope>
    <source>
        <strain evidence="4">TYRC17</strain>
    </source>
</reference>
<dbReference type="InterPro" id="IPR010090">
    <property type="entry name" value="Phage_tape_meas"/>
</dbReference>
<dbReference type="Pfam" id="PF10145">
    <property type="entry name" value="PhageMin_Tail"/>
    <property type="match status" value="1"/>
</dbReference>
<dbReference type="NCBIfam" id="TIGR01760">
    <property type="entry name" value="tape_meas_TP901"/>
    <property type="match status" value="1"/>
</dbReference>
<dbReference type="PANTHER" id="PTHR37813:SF1">
    <property type="entry name" value="FELS-2 PROPHAGE PROTEIN"/>
    <property type="match status" value="1"/>
</dbReference>
<accession>A0ABN5WVZ4</accession>
<keyword evidence="1" id="KW-1188">Viral release from host cell</keyword>
<organism evidence="3 4">
    <name type="scientific">Vreelandella olivaria</name>
    <dbReference type="NCBI Taxonomy" id="390919"/>
    <lineage>
        <taxon>Bacteria</taxon>
        <taxon>Pseudomonadati</taxon>
        <taxon>Pseudomonadota</taxon>
        <taxon>Gammaproteobacteria</taxon>
        <taxon>Oceanospirillales</taxon>
        <taxon>Halomonadaceae</taxon>
        <taxon>Vreelandella</taxon>
    </lineage>
</organism>
<gene>
    <name evidence="3" type="ORF">HORIV_35320</name>
</gene>
<protein>
    <recommendedName>
        <fullName evidence="2">Phage tail tape measure protein domain-containing protein</fullName>
    </recommendedName>
</protein>
<keyword evidence="4" id="KW-1185">Reference proteome</keyword>
<dbReference type="Proteomes" id="UP000289555">
    <property type="component" value="Chromosome"/>
</dbReference>
<proteinExistence type="predicted"/>